<feature type="compositionally biased region" description="Low complexity" evidence="1">
    <location>
        <begin position="391"/>
        <end position="409"/>
    </location>
</feature>
<sequence>MLAAAESAGRVSSSPCKVVLELLRATDTENSFAFMLEEQSYVRHIEGGSGRSASFPWSDEVLKRLAAVQRDKADPEAAAWLGEEMRSFLDRLGFRLDEEHIRRALDDGRPVHITLRLAAAELFALPWELVPLGATGRPLGSLPGCLLHYEWPDTRTAKPEPDPPREGGRILFAWSAAGGVVPADEHLAAIRHACRQGRHRGLGGSRDVLAHASLGRLQSALRAEPTAVLHLLCHGGSTDASGASYGLVLDSDGGASPEVVDARALQMALAEHLGSLRLVVLSACHSGNPGALDSRLGSLAQALHRAGIPAVVASRYPLPVDASIALTESLYEGLLVEDRALSGALLGARDRLRGRAGWASLSCTPATTGRSSGRSCAGPTGACSRSRRTTRATSSAGRPRWRRPWPGSRRSSRRGIPRGLAFSSAPARRARASRRWCWPGWCRRSGRAASRGPWRRCARTRRT</sequence>
<dbReference type="Proteomes" id="UP000238348">
    <property type="component" value="Chromosome"/>
</dbReference>
<evidence type="ECO:0000313" key="3">
    <source>
        <dbReference type="EMBL" id="AUX45138.1"/>
    </source>
</evidence>
<proteinExistence type="predicted"/>
<feature type="domain" description="CHAT" evidence="2">
    <location>
        <begin position="184"/>
        <end position="352"/>
    </location>
</feature>
<dbReference type="EMBL" id="CP012673">
    <property type="protein sequence ID" value="AUX45138.1"/>
    <property type="molecule type" value="Genomic_DNA"/>
</dbReference>
<organism evidence="3 4">
    <name type="scientific">Sorangium cellulosum</name>
    <name type="common">Polyangium cellulosum</name>
    <dbReference type="NCBI Taxonomy" id="56"/>
    <lineage>
        <taxon>Bacteria</taxon>
        <taxon>Pseudomonadati</taxon>
        <taxon>Myxococcota</taxon>
        <taxon>Polyangia</taxon>
        <taxon>Polyangiales</taxon>
        <taxon>Polyangiaceae</taxon>
        <taxon>Sorangium</taxon>
    </lineage>
</organism>
<dbReference type="InterPro" id="IPR024983">
    <property type="entry name" value="CHAT_dom"/>
</dbReference>
<accession>A0A2L0F0P7</accession>
<gene>
    <name evidence="3" type="ORF">SOCE26_066190</name>
</gene>
<dbReference type="Pfam" id="PF12770">
    <property type="entry name" value="CHAT"/>
    <property type="match status" value="1"/>
</dbReference>
<evidence type="ECO:0000313" key="4">
    <source>
        <dbReference type="Proteomes" id="UP000238348"/>
    </source>
</evidence>
<dbReference type="OrthoDB" id="5506744at2"/>
<protein>
    <recommendedName>
        <fullName evidence="2">CHAT domain-containing protein</fullName>
    </recommendedName>
</protein>
<feature type="region of interest" description="Disordered" evidence="1">
    <location>
        <begin position="369"/>
        <end position="425"/>
    </location>
</feature>
<name>A0A2L0F0P7_SORCE</name>
<evidence type="ECO:0000256" key="1">
    <source>
        <dbReference type="SAM" id="MobiDB-lite"/>
    </source>
</evidence>
<dbReference type="AlphaFoldDB" id="A0A2L0F0P7"/>
<evidence type="ECO:0000259" key="2">
    <source>
        <dbReference type="Pfam" id="PF12770"/>
    </source>
</evidence>
<reference evidence="3 4" key="1">
    <citation type="submission" date="2015-09" db="EMBL/GenBank/DDBJ databases">
        <title>Sorangium comparison.</title>
        <authorList>
            <person name="Zaburannyi N."/>
            <person name="Bunk B."/>
            <person name="Overmann J."/>
            <person name="Mueller R."/>
        </authorList>
    </citation>
    <scope>NUCLEOTIDE SEQUENCE [LARGE SCALE GENOMIC DNA]</scope>
    <source>
        <strain evidence="3 4">So ce26</strain>
    </source>
</reference>